<dbReference type="PANTHER" id="PTHR23150">
    <property type="entry name" value="SULFATASE MODIFYING FACTOR 1, 2"/>
    <property type="match status" value="1"/>
</dbReference>
<dbReference type="InterPro" id="IPR051043">
    <property type="entry name" value="Sulfatase_Mod_Factor_Kinase"/>
</dbReference>
<proteinExistence type="predicted"/>
<dbReference type="InterPro" id="IPR005532">
    <property type="entry name" value="SUMF_dom"/>
</dbReference>
<protein>
    <submittedName>
        <fullName evidence="2">Formylglycine-generating enzyme required for sulfatase activity</fullName>
    </submittedName>
</protein>
<comment type="caution">
    <text evidence="2">The sequence shown here is derived from an EMBL/GenBank/DDBJ whole genome shotgun (WGS) entry which is preliminary data.</text>
</comment>
<organism evidence="2 3">
    <name type="scientific">Pedobacter metabolipauper</name>
    <dbReference type="NCBI Taxonomy" id="425513"/>
    <lineage>
        <taxon>Bacteria</taxon>
        <taxon>Pseudomonadati</taxon>
        <taxon>Bacteroidota</taxon>
        <taxon>Sphingobacteriia</taxon>
        <taxon>Sphingobacteriales</taxon>
        <taxon>Sphingobacteriaceae</taxon>
        <taxon>Pedobacter</taxon>
    </lineage>
</organism>
<accession>A0A4R6STS0</accession>
<evidence type="ECO:0000313" key="3">
    <source>
        <dbReference type="Proteomes" id="UP000295620"/>
    </source>
</evidence>
<dbReference type="SUPFAM" id="SSF56436">
    <property type="entry name" value="C-type lectin-like"/>
    <property type="match status" value="1"/>
</dbReference>
<dbReference type="InterPro" id="IPR016187">
    <property type="entry name" value="CTDL_fold"/>
</dbReference>
<dbReference type="Proteomes" id="UP000295620">
    <property type="component" value="Unassembled WGS sequence"/>
</dbReference>
<dbReference type="EMBL" id="SNYC01000005">
    <property type="protein sequence ID" value="TDQ08408.1"/>
    <property type="molecule type" value="Genomic_DNA"/>
</dbReference>
<feature type="domain" description="Sulfatase-modifying factor enzyme-like" evidence="1">
    <location>
        <begin position="24"/>
        <end position="270"/>
    </location>
</feature>
<dbReference type="InterPro" id="IPR042095">
    <property type="entry name" value="SUMF_sf"/>
</dbReference>
<evidence type="ECO:0000259" key="1">
    <source>
        <dbReference type="Pfam" id="PF03781"/>
    </source>
</evidence>
<dbReference type="Gene3D" id="3.90.1580.10">
    <property type="entry name" value="paralog of FGE (formylglycine-generating enzyme)"/>
    <property type="match status" value="1"/>
</dbReference>
<reference evidence="2 3" key="1">
    <citation type="submission" date="2019-03" db="EMBL/GenBank/DDBJ databases">
        <title>Genomic Encyclopedia of Archaeal and Bacterial Type Strains, Phase II (KMG-II): from individual species to whole genera.</title>
        <authorList>
            <person name="Goeker M."/>
        </authorList>
    </citation>
    <scope>NUCLEOTIDE SEQUENCE [LARGE SCALE GENOMIC DNA]</scope>
    <source>
        <strain evidence="2 3">DSM 19035</strain>
    </source>
</reference>
<keyword evidence="3" id="KW-1185">Reference proteome</keyword>
<sequence>MRQVLIFLLTSMQVSLYAQLNLNYVAVPAGVYTVGEKDHLKNPLRKVNMAAFNIAVTELTNADFEKFVHATGYKTDAERLGNAMVFEPGLKEFRWINDSTAYWRYPNGISRGGILDKMNHPVTTISYRDIQAYCSWAKVRLPTFEEWEIASRAGDAAEQYFWGADKTQIVKYANVWHGKDHLKADQSDGFMYTAPVKSFLPNKWGLYDMYGNVFEFCQGGLPSDPKERVIVHARGGSWWCSKNSCNYFNSVDIGNINPRASFSNQGFRVVQLKH</sequence>
<dbReference type="GO" id="GO:0120147">
    <property type="term" value="F:formylglycine-generating oxidase activity"/>
    <property type="evidence" value="ECO:0007669"/>
    <property type="project" value="TreeGrafter"/>
</dbReference>
<dbReference type="AlphaFoldDB" id="A0A4R6STS0"/>
<dbReference type="PANTHER" id="PTHR23150:SF19">
    <property type="entry name" value="FORMYLGLYCINE-GENERATING ENZYME"/>
    <property type="match status" value="1"/>
</dbReference>
<dbReference type="Pfam" id="PF03781">
    <property type="entry name" value="FGE-sulfatase"/>
    <property type="match status" value="1"/>
</dbReference>
<name>A0A4R6STS0_9SPHI</name>
<gene>
    <name evidence="2" type="ORF">ATK78_2921</name>
</gene>
<evidence type="ECO:0000313" key="2">
    <source>
        <dbReference type="EMBL" id="TDQ08408.1"/>
    </source>
</evidence>